<feature type="transmembrane region" description="Helical" evidence="6">
    <location>
        <begin position="40"/>
        <end position="59"/>
    </location>
</feature>
<sequence>MGNEKAATVLGTLGTVCWCIQLIPQVYYNYRRKNCEGFPPLMMFLWAACGIPFSIYFMSTRSNVSLQVQPEVFFCFCTIAWIQTLYYPPVQLSKKKITLMVASFILFAIGCQVGFILWLRPLHDRGITWPTLIFGVIASVLLAVGLLPPYFELAKRKGRVVGINFWFIGIDCAGAFFSMLSVVVGSMDIMGIILYCVCMALEVGIFTSHFIWCLRFKWFRKSDDLESNDDVELGLGDKESLEKKRSHEVSSEILDHRADTHSAVDNEETRTVESTEEHKEHEITTKEH</sequence>
<accession>A0A1E3NX42</accession>
<feature type="transmembrane region" description="Helical" evidence="6">
    <location>
        <begin position="163"/>
        <end position="183"/>
    </location>
</feature>
<dbReference type="OrthoDB" id="407617at2759"/>
<name>A0A1E3NX42_WICAA</name>
<feature type="transmembrane region" description="Helical" evidence="6">
    <location>
        <begin position="189"/>
        <end position="212"/>
    </location>
</feature>
<dbReference type="EMBL" id="KV454213">
    <property type="protein sequence ID" value="ODQ57665.1"/>
    <property type="molecule type" value="Genomic_DNA"/>
</dbReference>
<keyword evidence="8" id="KW-1185">Reference proteome</keyword>
<feature type="transmembrane region" description="Helical" evidence="6">
    <location>
        <begin position="99"/>
        <end position="119"/>
    </location>
</feature>
<keyword evidence="3 6" id="KW-1133">Transmembrane helix</keyword>
<evidence type="ECO:0000313" key="8">
    <source>
        <dbReference type="Proteomes" id="UP000094112"/>
    </source>
</evidence>
<dbReference type="SMART" id="SM00679">
    <property type="entry name" value="CTNS"/>
    <property type="match status" value="2"/>
</dbReference>
<proteinExistence type="predicted"/>
<evidence type="ECO:0000256" key="4">
    <source>
        <dbReference type="ARBA" id="ARBA00023136"/>
    </source>
</evidence>
<dbReference type="Gene3D" id="1.20.1280.290">
    <property type="match status" value="1"/>
</dbReference>
<keyword evidence="2 6" id="KW-0812">Transmembrane</keyword>
<organism evidence="7 8">
    <name type="scientific">Wickerhamomyces anomalus (strain ATCC 58044 / CBS 1984 / NCYC 433 / NRRL Y-366-8)</name>
    <name type="common">Yeast</name>
    <name type="synonym">Hansenula anomala</name>
    <dbReference type="NCBI Taxonomy" id="683960"/>
    <lineage>
        <taxon>Eukaryota</taxon>
        <taxon>Fungi</taxon>
        <taxon>Dikarya</taxon>
        <taxon>Ascomycota</taxon>
        <taxon>Saccharomycotina</taxon>
        <taxon>Saccharomycetes</taxon>
        <taxon>Phaffomycetales</taxon>
        <taxon>Wickerhamomycetaceae</taxon>
        <taxon>Wickerhamomyces</taxon>
    </lineage>
</organism>
<keyword evidence="4 6" id="KW-0472">Membrane</keyword>
<dbReference type="PANTHER" id="PTHR16201:SF37">
    <property type="entry name" value="PQ-LOOP REPEAT-CONTAINING PROTEIN"/>
    <property type="match status" value="1"/>
</dbReference>
<evidence type="ECO:0000256" key="3">
    <source>
        <dbReference type="ARBA" id="ARBA00022989"/>
    </source>
</evidence>
<feature type="transmembrane region" description="Helical" evidence="6">
    <location>
        <begin position="71"/>
        <end position="87"/>
    </location>
</feature>
<dbReference type="GeneID" id="30199558"/>
<feature type="transmembrane region" description="Helical" evidence="6">
    <location>
        <begin position="6"/>
        <end position="28"/>
    </location>
</feature>
<dbReference type="AlphaFoldDB" id="A0A1E3NX42"/>
<evidence type="ECO:0000313" key="7">
    <source>
        <dbReference type="EMBL" id="ODQ57665.1"/>
    </source>
</evidence>
<comment type="subcellular location">
    <subcellularLocation>
        <location evidence="1">Membrane</location>
        <topology evidence="1">Multi-pass membrane protein</topology>
    </subcellularLocation>
</comment>
<evidence type="ECO:0000256" key="5">
    <source>
        <dbReference type="SAM" id="MobiDB-lite"/>
    </source>
</evidence>
<feature type="region of interest" description="Disordered" evidence="5">
    <location>
        <begin position="239"/>
        <end position="288"/>
    </location>
</feature>
<dbReference type="InterPro" id="IPR006603">
    <property type="entry name" value="PQ-loop_rpt"/>
</dbReference>
<dbReference type="RefSeq" id="XP_019036872.1">
    <property type="nucleotide sequence ID" value="XM_019182312.1"/>
</dbReference>
<dbReference type="FunFam" id="1.20.1280.290:FF:000024">
    <property type="entry name" value="Putative membrane protein"/>
    <property type="match status" value="1"/>
</dbReference>
<feature type="transmembrane region" description="Helical" evidence="6">
    <location>
        <begin position="131"/>
        <end position="151"/>
    </location>
</feature>
<dbReference type="Proteomes" id="UP000094112">
    <property type="component" value="Unassembled WGS sequence"/>
</dbReference>
<dbReference type="Pfam" id="PF04193">
    <property type="entry name" value="PQ-loop"/>
    <property type="match status" value="1"/>
</dbReference>
<dbReference type="GO" id="GO:0005886">
    <property type="term" value="C:plasma membrane"/>
    <property type="evidence" value="ECO:0007669"/>
    <property type="project" value="EnsemblFungi"/>
</dbReference>
<reference evidence="7 8" key="1">
    <citation type="journal article" date="2016" name="Proc. Natl. Acad. Sci. U.S.A.">
        <title>Comparative genomics of biotechnologically important yeasts.</title>
        <authorList>
            <person name="Riley R."/>
            <person name="Haridas S."/>
            <person name="Wolfe K.H."/>
            <person name="Lopes M.R."/>
            <person name="Hittinger C.T."/>
            <person name="Goeker M."/>
            <person name="Salamov A.A."/>
            <person name="Wisecaver J.H."/>
            <person name="Long T.M."/>
            <person name="Calvey C.H."/>
            <person name="Aerts A.L."/>
            <person name="Barry K.W."/>
            <person name="Choi C."/>
            <person name="Clum A."/>
            <person name="Coughlan A.Y."/>
            <person name="Deshpande S."/>
            <person name="Douglass A.P."/>
            <person name="Hanson S.J."/>
            <person name="Klenk H.-P."/>
            <person name="LaButti K.M."/>
            <person name="Lapidus A."/>
            <person name="Lindquist E.A."/>
            <person name="Lipzen A.M."/>
            <person name="Meier-Kolthoff J.P."/>
            <person name="Ohm R.A."/>
            <person name="Otillar R.P."/>
            <person name="Pangilinan J.L."/>
            <person name="Peng Y."/>
            <person name="Rokas A."/>
            <person name="Rosa C.A."/>
            <person name="Scheuner C."/>
            <person name="Sibirny A.A."/>
            <person name="Slot J.C."/>
            <person name="Stielow J.B."/>
            <person name="Sun H."/>
            <person name="Kurtzman C.P."/>
            <person name="Blackwell M."/>
            <person name="Grigoriev I.V."/>
            <person name="Jeffries T.W."/>
        </authorList>
    </citation>
    <scope>NUCLEOTIDE SEQUENCE [LARGE SCALE GENOMIC DNA]</scope>
    <source>
        <strain evidence="8">ATCC 58044 / CBS 1984 / NCYC 433 / NRRL Y-366-8</strain>
    </source>
</reference>
<evidence type="ECO:0000256" key="2">
    <source>
        <dbReference type="ARBA" id="ARBA00022692"/>
    </source>
</evidence>
<gene>
    <name evidence="7" type="ORF">WICANDRAFT_35492</name>
</gene>
<dbReference type="InterPro" id="IPR051415">
    <property type="entry name" value="LAAT-1"/>
</dbReference>
<evidence type="ECO:0000256" key="6">
    <source>
        <dbReference type="SAM" id="Phobius"/>
    </source>
</evidence>
<protein>
    <submittedName>
        <fullName evidence="7">Uncharacterized protein</fullName>
    </submittedName>
</protein>
<dbReference type="PANTHER" id="PTHR16201">
    <property type="entry name" value="SEVEN TRANSMEMBRANE PROTEIN 1-RELATED"/>
    <property type="match status" value="1"/>
</dbReference>
<evidence type="ECO:0000256" key="1">
    <source>
        <dbReference type="ARBA" id="ARBA00004141"/>
    </source>
</evidence>